<dbReference type="PANTHER" id="PTHR12455:SF0">
    <property type="entry name" value="NUCLEOLAR COMPLEX PROTEIN 4 HOMOLOG"/>
    <property type="match status" value="1"/>
</dbReference>
<proteinExistence type="inferred from homology"/>
<dbReference type="AlphaFoldDB" id="A0AAV7KU87"/>
<name>A0AAV7KU87_9METZ</name>
<reference evidence="3 4" key="1">
    <citation type="journal article" date="2023" name="BMC Biol.">
        <title>The compact genome of the sponge Oopsacas minuta (Hexactinellida) is lacking key metazoan core genes.</title>
        <authorList>
            <person name="Santini S."/>
            <person name="Schenkelaars Q."/>
            <person name="Jourda C."/>
            <person name="Duchesne M."/>
            <person name="Belahbib H."/>
            <person name="Rocher C."/>
            <person name="Selva M."/>
            <person name="Riesgo A."/>
            <person name="Vervoort M."/>
            <person name="Leys S.P."/>
            <person name="Kodjabachian L."/>
            <person name="Le Bivic A."/>
            <person name="Borchiellini C."/>
            <person name="Claverie J.M."/>
            <person name="Renard E."/>
        </authorList>
    </citation>
    <scope>NUCLEOTIDE SEQUENCE [LARGE SCALE GENOMIC DNA]</scope>
    <source>
        <strain evidence="3">SPO-2</strain>
    </source>
</reference>
<dbReference type="EMBL" id="JAKMXF010000001">
    <property type="protein sequence ID" value="KAI6661991.1"/>
    <property type="molecule type" value="Genomic_DNA"/>
</dbReference>
<evidence type="ECO:0000313" key="3">
    <source>
        <dbReference type="EMBL" id="KAI6661991.1"/>
    </source>
</evidence>
<dbReference type="PANTHER" id="PTHR12455">
    <property type="entry name" value="NUCLEOLAR COMPLEX PROTEIN 4"/>
    <property type="match status" value="1"/>
</dbReference>
<accession>A0AAV7KU87</accession>
<dbReference type="Proteomes" id="UP001165289">
    <property type="component" value="Unassembled WGS sequence"/>
</dbReference>
<evidence type="ECO:0000259" key="2">
    <source>
        <dbReference type="Pfam" id="PF03914"/>
    </source>
</evidence>
<dbReference type="InterPro" id="IPR027193">
    <property type="entry name" value="Noc4"/>
</dbReference>
<organism evidence="3 4">
    <name type="scientific">Oopsacas minuta</name>
    <dbReference type="NCBI Taxonomy" id="111878"/>
    <lineage>
        <taxon>Eukaryota</taxon>
        <taxon>Metazoa</taxon>
        <taxon>Porifera</taxon>
        <taxon>Hexactinellida</taxon>
        <taxon>Hexasterophora</taxon>
        <taxon>Lyssacinosida</taxon>
        <taxon>Leucopsacidae</taxon>
        <taxon>Oopsacas</taxon>
    </lineage>
</organism>
<evidence type="ECO:0000256" key="1">
    <source>
        <dbReference type="ARBA" id="ARBA00007797"/>
    </source>
</evidence>
<gene>
    <name evidence="3" type="ORF">LOD99_9578</name>
</gene>
<dbReference type="InterPro" id="IPR005612">
    <property type="entry name" value="CCAAT-binding_factor"/>
</dbReference>
<dbReference type="GO" id="GO:0032040">
    <property type="term" value="C:small-subunit processome"/>
    <property type="evidence" value="ECO:0007669"/>
    <property type="project" value="TreeGrafter"/>
</dbReference>
<dbReference type="GO" id="GO:0030692">
    <property type="term" value="C:Noc4p-Nop14p complex"/>
    <property type="evidence" value="ECO:0007669"/>
    <property type="project" value="TreeGrafter"/>
</dbReference>
<evidence type="ECO:0000313" key="4">
    <source>
        <dbReference type="Proteomes" id="UP001165289"/>
    </source>
</evidence>
<keyword evidence="4" id="KW-1185">Reference proteome</keyword>
<comment type="similarity">
    <text evidence="1">Belongs to the CBF/MAK21 family.</text>
</comment>
<protein>
    <recommendedName>
        <fullName evidence="2">CCAAT-binding factor domain-containing protein</fullName>
    </recommendedName>
</protein>
<dbReference type="GO" id="GO:0042254">
    <property type="term" value="P:ribosome biogenesis"/>
    <property type="evidence" value="ECO:0007669"/>
    <property type="project" value="InterPro"/>
</dbReference>
<dbReference type="Pfam" id="PF03914">
    <property type="entry name" value="CBF"/>
    <property type="match status" value="1"/>
</dbReference>
<comment type="caution">
    <text evidence="3">The sequence shown here is derived from an EMBL/GenBank/DDBJ whole genome shotgun (WGS) entry which is preliminary data.</text>
</comment>
<sequence>MAESDSNTIASPHTDLSKLDSIEELAGNIKSDKLNKDKITSLIELSNDEEAEVKLAALQALGRVFINFLDTGHLIPKKTSLASSEEHSEIVQFQNWIIDKYFTYRNKLVNSICHPNHQAELLDISIQLVRSESVVSGNFCSFFISNLVTRLIASKPYTESLLQLFEKALQFCDVIYCCLCTLRRTLTPGSGDRYSHSNILQLMLSIQKHLPQNTSEYKYLVVFQNPDQKQIDKKDLLKLISKIWMHFLGYNMTQETLILVLRVMDTDILPYLLDPRILLDFLTSSLDAGGVLSILSLKSLVILIQKYKLDYPHIYTKIYSLLTPEITYSNDFGDFLTLIDMVTTSTHLPQYLVAAYIKRLACIALVAPSHSIRPILVIISNLLARHPNCSVMLSCPEGKYTNGDPYHADEQDPIKSNAIDSCLWELENLKHHYCPETAALVSKLFCSSHKRKERSITPYIGSSENYFDKLEKQCLADLKNNNFAFKKPDKDFKFDKPDK</sequence>
<feature type="domain" description="CCAAT-binding factor" evidence="2">
    <location>
        <begin position="293"/>
        <end position="440"/>
    </location>
</feature>